<proteinExistence type="predicted"/>
<name>A0A6H5GJL6_9HEMI</name>
<keyword evidence="2" id="KW-1185">Reference proteome</keyword>
<dbReference type="EMBL" id="CADCXU010011617">
    <property type="protein sequence ID" value="CAB0001819.1"/>
    <property type="molecule type" value="Genomic_DNA"/>
</dbReference>
<protein>
    <submittedName>
        <fullName evidence="1">Uncharacterized protein</fullName>
    </submittedName>
</protein>
<accession>A0A6H5GJL6</accession>
<sequence>MDDTVEIKYRRESCRIQEQSTNTLYQHNNIGFFTSHLHTLAFHLRTERKYFLYVKGPRAGPGPLGPRAPGILPPLPPPLWTALIISPMNFELIKKLRVLLAEVNVKEINNLLDVITKNEGFLLTTLGSVVNEIRKTVNEEVYEIEKIGDAAGKCAADIGQQAIAMTENAMAQYVQTMLEKMKKTKIALTNHKTREEEFDSARKETWAEKGEMIIKLAVLRDEVLLPEANRLARKMEKCREMQ</sequence>
<dbReference type="AlphaFoldDB" id="A0A6H5GJL6"/>
<organism evidence="1 2">
    <name type="scientific">Nesidiocoris tenuis</name>
    <dbReference type="NCBI Taxonomy" id="355587"/>
    <lineage>
        <taxon>Eukaryota</taxon>
        <taxon>Metazoa</taxon>
        <taxon>Ecdysozoa</taxon>
        <taxon>Arthropoda</taxon>
        <taxon>Hexapoda</taxon>
        <taxon>Insecta</taxon>
        <taxon>Pterygota</taxon>
        <taxon>Neoptera</taxon>
        <taxon>Paraneoptera</taxon>
        <taxon>Hemiptera</taxon>
        <taxon>Heteroptera</taxon>
        <taxon>Panheteroptera</taxon>
        <taxon>Cimicomorpha</taxon>
        <taxon>Miridae</taxon>
        <taxon>Dicyphina</taxon>
        <taxon>Nesidiocoris</taxon>
    </lineage>
</organism>
<dbReference type="OrthoDB" id="10497624at2759"/>
<evidence type="ECO:0000313" key="1">
    <source>
        <dbReference type="EMBL" id="CAB0001819.1"/>
    </source>
</evidence>
<reference evidence="1 2" key="1">
    <citation type="submission" date="2020-02" db="EMBL/GenBank/DDBJ databases">
        <authorList>
            <person name="Ferguson B K."/>
        </authorList>
    </citation>
    <scope>NUCLEOTIDE SEQUENCE [LARGE SCALE GENOMIC DNA]</scope>
</reference>
<dbReference type="Proteomes" id="UP000479000">
    <property type="component" value="Unassembled WGS sequence"/>
</dbReference>
<gene>
    <name evidence="1" type="ORF">NTEN_LOCUS7606</name>
</gene>
<evidence type="ECO:0000313" key="2">
    <source>
        <dbReference type="Proteomes" id="UP000479000"/>
    </source>
</evidence>